<evidence type="ECO:0000256" key="5">
    <source>
        <dbReference type="ARBA" id="ARBA00023136"/>
    </source>
</evidence>
<evidence type="ECO:0000256" key="1">
    <source>
        <dbReference type="ARBA" id="ARBA00004651"/>
    </source>
</evidence>
<evidence type="ECO:0000256" key="6">
    <source>
        <dbReference type="SAM" id="Phobius"/>
    </source>
</evidence>
<protein>
    <submittedName>
        <fullName evidence="8">ABC transporter permease</fullName>
    </submittedName>
</protein>
<dbReference type="InterPro" id="IPR003838">
    <property type="entry name" value="ABC3_permease_C"/>
</dbReference>
<feature type="transmembrane region" description="Helical" evidence="6">
    <location>
        <begin position="702"/>
        <end position="725"/>
    </location>
</feature>
<sequence length="1469" mass="167047">MLLFKNGFRKLIREYMQFLIFIILIVLAAIFTASFGIVNSNLTRTNNAITKNFNNYDYSFKYTSSGYKSNDTQTLNPWFAFNTDLVSKSQKENFATLTIGDNADAVLKPYEFNIAKNQANEFTYDSAIYHYNSNYYVNFGFGDTESSFSKSKDQSFKPTPQQAVINYSVEDKIKTVASGEFGRFYRFNFESKFFKNSLFGKLYAQNANFQGELSSTAIAAATEIFDYMFYLNNSAITSVLKATIAEYYEKNANEANINNLVENFVNGDGDNTNKTIADLQTNGFNGRIGNFVEKQYFLYNQPNFTKAFYTTNSNHYMIQQLQKNGTYLIKDFESRSLFWNPTDVSGFLINSKNITAKNLFETYFKLIGTATGFNLDLTSEVVMWNLDGQKFRYISAFYNETTEQNTTITKFYNEELYTIYDSFAAEDYLTRNSFMVSNGFVKANNWSLGKSYEIFPGFSGIQAQYRLDAIGVDAYNTYPTIYEEDLITNQNNEAIFYINAATFEAMFNHDRNSSKLLDDSAYQDVSRVYLNYVGAKTAKADNLNLFKLYLADNMSSIKEVQEVLNEGTESKIFDEETSLSRANVQSTAETPTLVLRSTMFPTVTSMFLVISIIFCLIFVSCILFMVYTITKKVMQSHRKQIGNLKSLGYSKFNILINYWLYMIIPITIITPIGWAISLFLQIPIMNIFEHYFNIPTMFTIDWVLLLILWPAFIGVNSLMVVLVVYNTVKEPSLVLLAELKTVQTNSWFTRFIRRFKVGTFSNKLRLTLVSVSWKGLTTFFGVILLSSFILTISSLVPSTIGKMNEEFFRNVNYANQFNYAKTIINNPLTRTEFYQASDDLKEDNSAISSFNTYVKSKNTDNYLNLLQDFDNWKNEDDNKYLQTFEDVFLNNVLTFKGVSISPGMLEEVITASGKINNPTTQSQVKKTINAFTCQVLPQLFGQDAIAGETNDYNDCIKSISNNLIPSTVKQMWVEDDNNFKNFGFNFSLVPYNATEDEMVTYVQASDAKTRLDLQVYGIDQAAGLHNLNLSKLDAVKYDAALDYIPVLISEKMRLQGYGVDSTFNLNVPVEVLTLQTKTGYNILQDSAWKYADQNHQIADLYTIDLDKLTYSQKTYAGNEASGASGTTFYYKEGNQYKEYNDLSKIQLDLDVSQVDPDLLALVNAEYEEYSKKPVEIVNNILTVNPFDVFTYENGQPNRLTPGDIAVTGTNTWMNIALKEGLLANEVTQAQTKPVKVVGVEKMYNGNFLYTDQLYANEMLGFKNPAARKNFANNSSVNIWSNAKLSKNSLVTDQMQRYILTPENMNNTTIGFNKFMTQLIGKTDYVNMKKAAVNDLIGSVLSIIVIFIIICLFTSIIVIYLITDMFVGKYKVFMNYMRIQGYSLQEVNAIIIWIFLPLTILACSLGFGLVLLTVYTIIPAALISLNIAVPLMLNWFMFPIIFAAVLAIFGTAYGIIIREMSKVNLAMMMG</sequence>
<keyword evidence="4 6" id="KW-1133">Transmembrane helix</keyword>
<keyword evidence="3 6" id="KW-0812">Transmembrane</keyword>
<dbReference type="Pfam" id="PF02687">
    <property type="entry name" value="FtsX"/>
    <property type="match status" value="1"/>
</dbReference>
<organism evidence="8 9">
    <name type="scientific">Spiroplasma clarkii</name>
    <dbReference type="NCBI Taxonomy" id="2139"/>
    <lineage>
        <taxon>Bacteria</taxon>
        <taxon>Bacillati</taxon>
        <taxon>Mycoplasmatota</taxon>
        <taxon>Mollicutes</taxon>
        <taxon>Entomoplasmatales</taxon>
        <taxon>Spiroplasmataceae</taxon>
        <taxon>Spiroplasma</taxon>
    </lineage>
</organism>
<evidence type="ECO:0000256" key="3">
    <source>
        <dbReference type="ARBA" id="ARBA00022692"/>
    </source>
</evidence>
<feature type="transmembrane region" description="Helical" evidence="6">
    <location>
        <begin position="1434"/>
        <end position="1456"/>
    </location>
</feature>
<feature type="transmembrane region" description="Helical" evidence="6">
    <location>
        <begin position="1335"/>
        <end position="1366"/>
    </location>
</feature>
<evidence type="ECO:0000256" key="4">
    <source>
        <dbReference type="ARBA" id="ARBA00022989"/>
    </source>
</evidence>
<feature type="transmembrane region" description="Helical" evidence="6">
    <location>
        <begin position="18"/>
        <end position="38"/>
    </location>
</feature>
<name>A0A2K8KNW6_9MOLU</name>
<evidence type="ECO:0000313" key="8">
    <source>
        <dbReference type="EMBL" id="ATX70736.1"/>
    </source>
</evidence>
<evidence type="ECO:0000256" key="2">
    <source>
        <dbReference type="ARBA" id="ARBA00022475"/>
    </source>
</evidence>
<dbReference type="RefSeq" id="WP_100254300.1">
    <property type="nucleotide sequence ID" value="NZ_CP024870.1"/>
</dbReference>
<dbReference type="GO" id="GO:0005886">
    <property type="term" value="C:plasma membrane"/>
    <property type="evidence" value="ECO:0007669"/>
    <property type="project" value="UniProtKB-SubCell"/>
</dbReference>
<keyword evidence="5 6" id="KW-0472">Membrane</keyword>
<evidence type="ECO:0000259" key="7">
    <source>
        <dbReference type="Pfam" id="PF02687"/>
    </source>
</evidence>
<keyword evidence="9" id="KW-1185">Reference proteome</keyword>
<gene>
    <name evidence="8" type="ORF">SCLAR_v1c04120</name>
</gene>
<feature type="transmembrane region" description="Helical" evidence="6">
    <location>
        <begin position="1386"/>
        <end position="1414"/>
    </location>
</feature>
<dbReference type="EMBL" id="CP024870">
    <property type="protein sequence ID" value="ATX70736.1"/>
    <property type="molecule type" value="Genomic_DNA"/>
</dbReference>
<feature type="transmembrane region" description="Helical" evidence="6">
    <location>
        <begin position="775"/>
        <end position="796"/>
    </location>
</feature>
<evidence type="ECO:0000313" key="9">
    <source>
        <dbReference type="Proteomes" id="UP000231179"/>
    </source>
</evidence>
<reference evidence="8 9" key="1">
    <citation type="submission" date="2017-11" db="EMBL/GenBank/DDBJ databases">
        <title>Complete genome sequence of Spiroplasma clarkii CN-5 (DSM 19994).</title>
        <authorList>
            <person name="Tsai Y.-M."/>
            <person name="Chang A."/>
            <person name="Lo W.-S."/>
            <person name="Kuo C.-H."/>
        </authorList>
    </citation>
    <scope>NUCLEOTIDE SEQUENCE [LARGE SCALE GENOMIC DNA]</scope>
    <source>
        <strain evidence="8 9">CN-5</strain>
    </source>
</reference>
<dbReference type="Proteomes" id="UP000231179">
    <property type="component" value="Chromosome"/>
</dbReference>
<feature type="transmembrane region" description="Helical" evidence="6">
    <location>
        <begin position="606"/>
        <end position="629"/>
    </location>
</feature>
<feature type="domain" description="ABC3 transporter permease C-terminal" evidence="7">
    <location>
        <begin position="612"/>
        <end position="729"/>
    </location>
</feature>
<feature type="transmembrane region" description="Helical" evidence="6">
    <location>
        <begin position="658"/>
        <end position="682"/>
    </location>
</feature>
<comment type="subcellular location">
    <subcellularLocation>
        <location evidence="1">Cell membrane</location>
        <topology evidence="1">Multi-pass membrane protein</topology>
    </subcellularLocation>
</comment>
<proteinExistence type="predicted"/>
<keyword evidence="2" id="KW-1003">Cell membrane</keyword>
<accession>A0A2K8KNW6</accession>